<dbReference type="AlphaFoldDB" id="A0A8T5UNK2"/>
<dbReference type="Proteomes" id="UP000825933">
    <property type="component" value="Unassembled WGS sequence"/>
</dbReference>
<keyword evidence="1" id="KW-0472">Membrane</keyword>
<evidence type="ECO:0000256" key="1">
    <source>
        <dbReference type="SAM" id="Phobius"/>
    </source>
</evidence>
<comment type="caution">
    <text evidence="2">The sequence shown here is derived from an EMBL/GenBank/DDBJ whole genome shotgun (WGS) entry which is preliminary data.</text>
</comment>
<evidence type="ECO:0000313" key="3">
    <source>
        <dbReference type="Proteomes" id="UP000825933"/>
    </source>
</evidence>
<evidence type="ECO:0000313" key="2">
    <source>
        <dbReference type="EMBL" id="MBZ2165398.1"/>
    </source>
</evidence>
<keyword evidence="1" id="KW-1133">Transmembrane helix</keyword>
<keyword evidence="1" id="KW-0812">Transmembrane</keyword>
<feature type="transmembrane region" description="Helical" evidence="1">
    <location>
        <begin position="12"/>
        <end position="32"/>
    </location>
</feature>
<dbReference type="RefSeq" id="WP_223791027.1">
    <property type="nucleotide sequence ID" value="NZ_JAIOUQ010000004.1"/>
</dbReference>
<organism evidence="2 3">
    <name type="scientific">Methanobacterium spitsbergense</name>
    <dbReference type="NCBI Taxonomy" id="2874285"/>
    <lineage>
        <taxon>Archaea</taxon>
        <taxon>Methanobacteriati</taxon>
        <taxon>Methanobacteriota</taxon>
        <taxon>Methanomada group</taxon>
        <taxon>Methanobacteria</taxon>
        <taxon>Methanobacteriales</taxon>
        <taxon>Methanobacteriaceae</taxon>
        <taxon>Methanobacterium</taxon>
    </lineage>
</organism>
<name>A0A8T5UNK2_9EURY</name>
<dbReference type="EMBL" id="JAIOUQ010000004">
    <property type="protein sequence ID" value="MBZ2165398.1"/>
    <property type="molecule type" value="Genomic_DNA"/>
</dbReference>
<proteinExistence type="predicted"/>
<protein>
    <submittedName>
        <fullName evidence="2">Uncharacterized protein</fullName>
    </submittedName>
</protein>
<keyword evidence="3" id="KW-1185">Reference proteome</keyword>
<gene>
    <name evidence="2" type="ORF">K8N75_05020</name>
</gene>
<sequence length="690" mass="76003">MDDKGFLFTTDATLALIVVIVFTASIVTYQILPIYNGEDHQHLEALADSALNVMEQDGTLRTAAVLYANGYPDNASQLITDSLNTLMPSDVTYQMTLGSNPAVQDIRTGRSTAYDSVTKVKVISGPQEGWVGRAYYKLEEVTYEDKQQNVTTTVWNFHNWLSNFQPWQSYGLENRPFWGSGSTASNIPFSIPENTTILGGKFLLGSSNHNNDRYHRNPSYSANVKVNNLNHVISNTSFTFLNLRPGSYETMYNYQGNLTSSELKTGNNNFYVNFLDPGLNSQSDMPWFSMLASYTTTLKVPVGILTDVNNLTDAAGVAVPTAQNLDGNGGNNEYGFSYDLNTGQRTFFNNLRSIRWSDFLGKNNIYSDGVPFVLTNIPGQTSGCAVSQVVDINIPSGARIFDSYLVVNAYGGVDDTLVEVWNGTNWNVAFNSFDLNGVDYSDVGDGYGNNPGIIYIKDYLRNGNNKVRVTVWDQAPGNDYDFVGLTNCYAVTSYSKLPIKWENFAFNSHQSSNNAYSQVKQFTIGAEAQQAFLFFGASTTTRHIRVDYNNNNILYDSDTVPFVLDLAALDAKATGGRVITNGTGGLKTGTYNLRVTITGPANNWESGDNNANAALFSGTRVSVVYPKFLQNVWTTSFSSSAQDAENQARENLIALLTQSGITPNPSYIKSEAMYTGNLPNAIPVRLDLWK</sequence>
<reference evidence="3" key="1">
    <citation type="journal article" date="2022" name="Microbiol. Resour. Announc.">
        <title>Draft Genome Sequence of a Methanogenic Archaeon from West Spitsbergen Permafrost.</title>
        <authorList>
            <person name="Trubitsyn V."/>
            <person name="Rivkina E."/>
            <person name="Shcherbakova V."/>
        </authorList>
    </citation>
    <scope>NUCLEOTIDE SEQUENCE [LARGE SCALE GENOMIC DNA]</scope>
    <source>
        <strain evidence="3">VT</strain>
    </source>
</reference>
<accession>A0A8T5UNK2</accession>